<dbReference type="KEGG" id="vg:29067612"/>
<organism evidence="1 2">
    <name type="scientific">Gordonia phage Zirinka</name>
    <dbReference type="NCBI Taxonomy" id="1887656"/>
    <lineage>
        <taxon>Viruses</taxon>
        <taxon>Duplodnaviria</taxon>
        <taxon>Heunggongvirae</taxon>
        <taxon>Uroviricota</taxon>
        <taxon>Caudoviricetes</taxon>
        <taxon>Nymbaxtervirinae</taxon>
        <taxon>Nymphadoravirus</taxon>
        <taxon>Nymphadoravirus zirinka</taxon>
    </lineage>
</organism>
<keyword evidence="2" id="KW-1185">Reference proteome</keyword>
<dbReference type="EMBL" id="KX557287">
    <property type="protein sequence ID" value="AOE45032.1"/>
    <property type="molecule type" value="Genomic_DNA"/>
</dbReference>
<gene>
    <name evidence="1" type="primary">30</name>
    <name evidence="1" type="ORF">SEA_ZIRINKA_30</name>
</gene>
<accession>A0A1B3B1Y4</accession>
<dbReference type="GeneID" id="29067612"/>
<protein>
    <submittedName>
        <fullName evidence="1">Uncharacterized protein</fullName>
    </submittedName>
</protein>
<proteinExistence type="predicted"/>
<evidence type="ECO:0000313" key="1">
    <source>
        <dbReference type="EMBL" id="AOE45032.1"/>
    </source>
</evidence>
<reference evidence="1 2" key="1">
    <citation type="submission" date="2016-07" db="EMBL/GenBank/DDBJ databases">
        <authorList>
            <person name="Kane M.T."/>
            <person name="Pham Y.C."/>
            <person name="Reynolds Z.J."/>
            <person name="Sapienza M.S."/>
            <person name="German B.A."/>
            <person name="McDonnell J.E."/>
            <person name="Schafer C.E."/>
            <person name="Yu V.J."/>
            <person name="Furbee E.C."/>
            <person name="Grubb S.R."/>
            <person name="Warner M.H."/>
            <person name="Garlena R.A."/>
            <person name="Russell D.A."/>
            <person name="Pope W.H."/>
            <person name="Jacobs-Sera D."/>
            <person name="Hendrix R.W."/>
            <person name="Hatfull G.F."/>
        </authorList>
    </citation>
    <scope>NUCLEOTIDE SEQUENCE [LARGE SCALE GENOMIC DNA]</scope>
</reference>
<name>A0A1B3B1Y4_9CAUD</name>
<evidence type="ECO:0000313" key="2">
    <source>
        <dbReference type="Proteomes" id="UP000203771"/>
    </source>
</evidence>
<dbReference type="Proteomes" id="UP000203771">
    <property type="component" value="Segment"/>
</dbReference>
<sequence length="44" mass="4665">MSDTVCPICEYPVTVIPGRTLANGTREDDVRLCACDPSGGHVTD</sequence>
<dbReference type="RefSeq" id="YP_009289690.1">
    <property type="nucleotide sequence ID" value="NC_031097.1"/>
</dbReference>